<keyword evidence="3" id="KW-0805">Transcription regulation</keyword>
<reference evidence="9" key="1">
    <citation type="submission" date="2022-02" db="EMBL/GenBank/DDBJ databases">
        <authorList>
            <person name="Henning P.M."/>
            <person name="McCubbin A.G."/>
            <person name="Shore J.S."/>
        </authorList>
    </citation>
    <scope>NUCLEOTIDE SEQUENCE</scope>
    <source>
        <strain evidence="9">F60SS</strain>
        <tissue evidence="9">Leaves</tissue>
    </source>
</reference>
<evidence type="ECO:0000256" key="1">
    <source>
        <dbReference type="ARBA" id="ARBA00004123"/>
    </source>
</evidence>
<evidence type="ECO:0000256" key="3">
    <source>
        <dbReference type="ARBA" id="ARBA00023015"/>
    </source>
</evidence>
<gene>
    <name evidence="9" type="ORF">Tsubulata_035252</name>
</gene>
<dbReference type="GO" id="GO:0009873">
    <property type="term" value="P:ethylene-activated signaling pathway"/>
    <property type="evidence" value="ECO:0007669"/>
    <property type="project" value="UniProtKB-KW"/>
</dbReference>
<comment type="subcellular location">
    <subcellularLocation>
        <location evidence="1">Nucleus</location>
    </subcellularLocation>
</comment>
<evidence type="ECO:0000256" key="6">
    <source>
        <dbReference type="ARBA" id="ARBA00023242"/>
    </source>
</evidence>
<dbReference type="Pfam" id="PF00847">
    <property type="entry name" value="AP2"/>
    <property type="match status" value="1"/>
</dbReference>
<dbReference type="GO" id="GO:0003677">
    <property type="term" value="F:DNA binding"/>
    <property type="evidence" value="ECO:0007669"/>
    <property type="project" value="UniProtKB-KW"/>
</dbReference>
<keyword evidence="6" id="KW-0539">Nucleus</keyword>
<keyword evidence="5" id="KW-0804">Transcription</keyword>
<evidence type="ECO:0000256" key="5">
    <source>
        <dbReference type="ARBA" id="ARBA00023163"/>
    </source>
</evidence>
<evidence type="ECO:0000259" key="8">
    <source>
        <dbReference type="PROSITE" id="PS51032"/>
    </source>
</evidence>
<evidence type="ECO:0000313" key="10">
    <source>
        <dbReference type="Proteomes" id="UP001141552"/>
    </source>
</evidence>
<feature type="compositionally biased region" description="Polar residues" evidence="7">
    <location>
        <begin position="32"/>
        <end position="41"/>
    </location>
</feature>
<dbReference type="GO" id="GO:0003700">
    <property type="term" value="F:DNA-binding transcription factor activity"/>
    <property type="evidence" value="ECO:0007669"/>
    <property type="project" value="InterPro"/>
</dbReference>
<dbReference type="CDD" id="cd00018">
    <property type="entry name" value="AP2"/>
    <property type="match status" value="1"/>
</dbReference>
<dbReference type="InterPro" id="IPR036955">
    <property type="entry name" value="AP2/ERF_dom_sf"/>
</dbReference>
<feature type="region of interest" description="Disordered" evidence="7">
    <location>
        <begin position="117"/>
        <end position="163"/>
    </location>
</feature>
<dbReference type="InterPro" id="IPR001471">
    <property type="entry name" value="AP2/ERF_dom"/>
</dbReference>
<evidence type="ECO:0000313" key="9">
    <source>
        <dbReference type="EMBL" id="KAJ4838008.1"/>
    </source>
</evidence>
<dbReference type="InterPro" id="IPR016177">
    <property type="entry name" value="DNA-bd_dom_sf"/>
</dbReference>
<keyword evidence="10" id="KW-1185">Reference proteome</keyword>
<feature type="region of interest" description="Disordered" evidence="7">
    <location>
        <begin position="217"/>
        <end position="291"/>
    </location>
</feature>
<dbReference type="Gene3D" id="3.30.730.10">
    <property type="entry name" value="AP2/ERF domain"/>
    <property type="match status" value="1"/>
</dbReference>
<dbReference type="OrthoDB" id="1902708at2759"/>
<dbReference type="PANTHER" id="PTHR31677">
    <property type="entry name" value="AP2 DOMAIN CLASS TRANSCRIPTION FACTOR"/>
    <property type="match status" value="1"/>
</dbReference>
<sequence>MEEALRRLNGMTYNPEPNSLEIPITDHHQKMRSTTTSNTNKRPLKENNGGTGGGTMRYRGVRRRPWGRYAAEIRDPQSKERRWLGTFDTAEEAACAYDCAARAMRGLKARTNFVYPPPASSSSDPHHSTTDGHPFLSSSFHFPKHQSSHHQASTRELPPSRGGHYNIPPNWPAFANQPSHVGSAHVEQRSAAASASSLNMLLLRDLLSSSSGSALYTQQPQATSHDLPVPHHMNTLSSSSSTPGYFSGGGLKKPSRSKTTTGSGISETKLAGASVSTTQLSGNNDLKGAHDDRRNATQADNLMDFFPQEPPGSGLLQEIIQGFLPKPSCDDDNVVATSKSFPSCTEGEPLLLASPVSELSSSSHGGLGGLMRKGSKSDQCFAKNEQFGYGSNVYHDYYNQKGSAGLFEYYSGVGYSHVLPYANQLPVPNNQVGPDSILDDIFQYPAADVMNAFAARVQNA</sequence>
<dbReference type="GO" id="GO:0005634">
    <property type="term" value="C:nucleus"/>
    <property type="evidence" value="ECO:0007669"/>
    <property type="project" value="UniProtKB-SubCell"/>
</dbReference>
<dbReference type="PANTHER" id="PTHR31677:SF146">
    <property type="entry name" value="ETHYLENE-RESPONSIVE TRANSCRIPTION FACTOR ESR2"/>
    <property type="match status" value="1"/>
</dbReference>
<dbReference type="FunFam" id="3.30.730.10:FF:000001">
    <property type="entry name" value="Ethylene-responsive transcription factor 2"/>
    <property type="match status" value="1"/>
</dbReference>
<proteinExistence type="predicted"/>
<dbReference type="PROSITE" id="PS51032">
    <property type="entry name" value="AP2_ERF"/>
    <property type="match status" value="1"/>
</dbReference>
<comment type="caution">
    <text evidence="9">The sequence shown here is derived from an EMBL/GenBank/DDBJ whole genome shotgun (WGS) entry which is preliminary data.</text>
</comment>
<dbReference type="EMBL" id="JAKUCV010003686">
    <property type="protein sequence ID" value="KAJ4838008.1"/>
    <property type="molecule type" value="Genomic_DNA"/>
</dbReference>
<dbReference type="SMART" id="SM00380">
    <property type="entry name" value="AP2"/>
    <property type="match status" value="1"/>
</dbReference>
<dbReference type="SUPFAM" id="SSF54171">
    <property type="entry name" value="DNA-binding domain"/>
    <property type="match status" value="1"/>
</dbReference>
<evidence type="ECO:0000256" key="2">
    <source>
        <dbReference type="ARBA" id="ARBA00022745"/>
    </source>
</evidence>
<name>A0A9Q0FUC1_9ROSI</name>
<organism evidence="9 10">
    <name type="scientific">Turnera subulata</name>
    <dbReference type="NCBI Taxonomy" id="218843"/>
    <lineage>
        <taxon>Eukaryota</taxon>
        <taxon>Viridiplantae</taxon>
        <taxon>Streptophyta</taxon>
        <taxon>Embryophyta</taxon>
        <taxon>Tracheophyta</taxon>
        <taxon>Spermatophyta</taxon>
        <taxon>Magnoliopsida</taxon>
        <taxon>eudicotyledons</taxon>
        <taxon>Gunneridae</taxon>
        <taxon>Pentapetalae</taxon>
        <taxon>rosids</taxon>
        <taxon>fabids</taxon>
        <taxon>Malpighiales</taxon>
        <taxon>Passifloraceae</taxon>
        <taxon>Turnera</taxon>
    </lineage>
</organism>
<keyword evidence="4" id="KW-0238">DNA-binding</keyword>
<evidence type="ECO:0000256" key="4">
    <source>
        <dbReference type="ARBA" id="ARBA00023125"/>
    </source>
</evidence>
<dbReference type="Proteomes" id="UP001141552">
    <property type="component" value="Unassembled WGS sequence"/>
</dbReference>
<evidence type="ECO:0000256" key="7">
    <source>
        <dbReference type="SAM" id="MobiDB-lite"/>
    </source>
</evidence>
<dbReference type="AlphaFoldDB" id="A0A9Q0FUC1"/>
<feature type="domain" description="AP2/ERF" evidence="8">
    <location>
        <begin position="57"/>
        <end position="114"/>
    </location>
</feature>
<accession>A0A9Q0FUC1</accession>
<reference evidence="9" key="2">
    <citation type="journal article" date="2023" name="Plants (Basel)">
        <title>Annotation of the Turnera subulata (Passifloraceae) Draft Genome Reveals the S-Locus Evolved after the Divergence of Turneroideae from Passifloroideae in a Stepwise Manner.</title>
        <authorList>
            <person name="Henning P.M."/>
            <person name="Roalson E.H."/>
            <person name="Mir W."/>
            <person name="McCubbin A.G."/>
            <person name="Shore J.S."/>
        </authorList>
    </citation>
    <scope>NUCLEOTIDE SEQUENCE</scope>
    <source>
        <strain evidence="9">F60SS</strain>
    </source>
</reference>
<dbReference type="PRINTS" id="PR00367">
    <property type="entry name" value="ETHRSPELEMNT"/>
</dbReference>
<feature type="compositionally biased region" description="Polar residues" evidence="7">
    <location>
        <begin position="274"/>
        <end position="284"/>
    </location>
</feature>
<feature type="compositionally biased region" description="Polar residues" evidence="7">
    <location>
        <begin position="257"/>
        <end position="266"/>
    </location>
</feature>
<feature type="region of interest" description="Disordered" evidence="7">
    <location>
        <begin position="1"/>
        <end position="59"/>
    </location>
</feature>
<keyword evidence="2" id="KW-0936">Ethylene signaling pathway</keyword>
<protein>
    <recommendedName>
        <fullName evidence="8">AP2/ERF domain-containing protein</fullName>
    </recommendedName>
</protein>